<dbReference type="STRING" id="94624.Bpet1148"/>
<dbReference type="EMBL" id="AM902716">
    <property type="protein sequence ID" value="CAP41482.1"/>
    <property type="molecule type" value="Genomic_DNA"/>
</dbReference>
<name>A9IBT8_BORPD</name>
<accession>A9IBT8</accession>
<sequence length="161" mass="17982">MPVNAAKRPIRREIALPEVAVTPLPEVLPDDVDALKALLHSQLAEQQQAARTVQEHLLRHIEYLYEQIVLLRHRQFGIKAEHLPAQSRLFDEAEALEADSTPEQDQAGIPAQSSTAQDKQAKPARCQWHCNNPHLWHLKVPHPSFLSGATDGRRSHAQAAG</sequence>
<gene>
    <name evidence="3" type="ordered locus">Bpet1148</name>
</gene>
<protein>
    <recommendedName>
        <fullName evidence="2">Transposase TnpC homeodomain domain-containing protein</fullName>
    </recommendedName>
</protein>
<keyword evidence="4" id="KW-1185">Reference proteome</keyword>
<dbReference type="Pfam" id="PF13007">
    <property type="entry name" value="LZ_Tnp_IS66"/>
    <property type="match status" value="1"/>
</dbReference>
<reference evidence="3 4" key="1">
    <citation type="journal article" date="2008" name="BMC Genomics">
        <title>The missing link: Bordetella petrii is endowed with both the metabolic versatility of environmental bacteria and virulence traits of pathogenic Bordetellae.</title>
        <authorList>
            <person name="Gross R."/>
            <person name="Guzman C.A."/>
            <person name="Sebaihia M."/>
            <person name="Martins Dos Santos V.A."/>
            <person name="Pieper D.H."/>
            <person name="Koebnik R."/>
            <person name="Lechner M."/>
            <person name="Bartels D."/>
            <person name="Buhrmester J."/>
            <person name="Choudhuri J.V."/>
            <person name="Ebensen T."/>
            <person name="Gaigalat L."/>
            <person name="Herrmann S."/>
            <person name="Khachane A.N."/>
            <person name="Larisch C."/>
            <person name="Link S."/>
            <person name="Linke B."/>
            <person name="Meyer F."/>
            <person name="Mormann S."/>
            <person name="Nakunst D."/>
            <person name="Rueckert C."/>
            <person name="Schneiker-Bekel S."/>
            <person name="Schulze K."/>
            <person name="Vorhoelter F.J."/>
            <person name="Yevsa T."/>
            <person name="Engle J.T."/>
            <person name="Goldman W.E."/>
            <person name="Puehler A."/>
            <person name="Goebel U.B."/>
            <person name="Goesmann A."/>
            <person name="Bloecker H."/>
            <person name="Kaiser O."/>
            <person name="Martinez-Arias R."/>
        </authorList>
    </citation>
    <scope>NUCLEOTIDE SEQUENCE [LARGE SCALE GENOMIC DNA]</scope>
    <source>
        <strain evidence="4">ATCC BAA-461 / DSM 12804 / CCUG 43448 / CIP 107267 / Se-1111R</strain>
    </source>
</reference>
<evidence type="ECO:0000313" key="3">
    <source>
        <dbReference type="EMBL" id="CAP41482.1"/>
    </source>
</evidence>
<evidence type="ECO:0000256" key="1">
    <source>
        <dbReference type="SAM" id="MobiDB-lite"/>
    </source>
</evidence>
<feature type="region of interest" description="Disordered" evidence="1">
    <location>
        <begin position="97"/>
        <end position="124"/>
    </location>
</feature>
<dbReference type="Proteomes" id="UP000001225">
    <property type="component" value="Chromosome"/>
</dbReference>
<organism evidence="3 4">
    <name type="scientific">Bordetella petrii (strain ATCC BAA-461 / DSM 12804 / CCUG 43448 / CIP 107267 / Se-1111R)</name>
    <dbReference type="NCBI Taxonomy" id="340100"/>
    <lineage>
        <taxon>Bacteria</taxon>
        <taxon>Pseudomonadati</taxon>
        <taxon>Pseudomonadota</taxon>
        <taxon>Betaproteobacteria</taxon>
        <taxon>Burkholderiales</taxon>
        <taxon>Alcaligenaceae</taxon>
        <taxon>Bordetella</taxon>
    </lineage>
</organism>
<evidence type="ECO:0000313" key="4">
    <source>
        <dbReference type="Proteomes" id="UP000001225"/>
    </source>
</evidence>
<feature type="domain" description="Transposase TnpC homeodomain" evidence="2">
    <location>
        <begin position="64"/>
        <end position="125"/>
    </location>
</feature>
<proteinExistence type="predicted"/>
<dbReference type="KEGG" id="bpt:Bpet1148"/>
<dbReference type="AlphaFoldDB" id="A9IBT8"/>
<dbReference type="InterPro" id="IPR024463">
    <property type="entry name" value="Transposase_TnpC_homeodom"/>
</dbReference>
<evidence type="ECO:0000259" key="2">
    <source>
        <dbReference type="Pfam" id="PF13007"/>
    </source>
</evidence>